<evidence type="ECO:0000313" key="2">
    <source>
        <dbReference type="Proteomes" id="UP000799750"/>
    </source>
</evidence>
<name>A0A6A6QR65_9PEZI</name>
<gene>
    <name evidence="1" type="ORF">BU16DRAFT_540127</name>
</gene>
<proteinExistence type="predicted"/>
<evidence type="ECO:0000313" key="1">
    <source>
        <dbReference type="EMBL" id="KAF2494885.1"/>
    </source>
</evidence>
<dbReference type="Proteomes" id="UP000799750">
    <property type="component" value="Unassembled WGS sequence"/>
</dbReference>
<sequence length="212" mass="23884">MGCLSGITAFLSCHSGDREVIKKAKRRRKEAKRQHRAACDERLAVAFARPEDYQQPASDLYRRIYREATSEARYDAQRDSYLANRERNSTATEFHVNEAWLDDQDRRANSHRHYLNSARPRGHVHTSSSSSGWGGNGAYGFASARIPDQECICPVHGRSSGSGSTLHHWQGYDARYARREGVRSCPHGVSYPVSPSRGYGEHAPGCRWSAPY</sequence>
<dbReference type="EMBL" id="MU004190">
    <property type="protein sequence ID" value="KAF2494885.1"/>
    <property type="molecule type" value="Genomic_DNA"/>
</dbReference>
<dbReference type="AlphaFoldDB" id="A0A6A6QR65"/>
<reference evidence="1" key="1">
    <citation type="journal article" date="2020" name="Stud. Mycol.">
        <title>101 Dothideomycetes genomes: a test case for predicting lifestyles and emergence of pathogens.</title>
        <authorList>
            <person name="Haridas S."/>
            <person name="Albert R."/>
            <person name="Binder M."/>
            <person name="Bloem J."/>
            <person name="Labutti K."/>
            <person name="Salamov A."/>
            <person name="Andreopoulos B."/>
            <person name="Baker S."/>
            <person name="Barry K."/>
            <person name="Bills G."/>
            <person name="Bluhm B."/>
            <person name="Cannon C."/>
            <person name="Castanera R."/>
            <person name="Culley D."/>
            <person name="Daum C."/>
            <person name="Ezra D."/>
            <person name="Gonzalez J."/>
            <person name="Henrissat B."/>
            <person name="Kuo A."/>
            <person name="Liang C."/>
            <person name="Lipzen A."/>
            <person name="Lutzoni F."/>
            <person name="Magnuson J."/>
            <person name="Mondo S."/>
            <person name="Nolan M."/>
            <person name="Ohm R."/>
            <person name="Pangilinan J."/>
            <person name="Park H.-J."/>
            <person name="Ramirez L."/>
            <person name="Alfaro M."/>
            <person name="Sun H."/>
            <person name="Tritt A."/>
            <person name="Yoshinaga Y."/>
            <person name="Zwiers L.-H."/>
            <person name="Turgeon B."/>
            <person name="Goodwin S."/>
            <person name="Spatafora J."/>
            <person name="Crous P."/>
            <person name="Grigoriev I."/>
        </authorList>
    </citation>
    <scope>NUCLEOTIDE SEQUENCE</scope>
    <source>
        <strain evidence="1">CBS 269.34</strain>
    </source>
</reference>
<keyword evidence="2" id="KW-1185">Reference proteome</keyword>
<protein>
    <submittedName>
        <fullName evidence="1">Uncharacterized protein</fullName>
    </submittedName>
</protein>
<organism evidence="1 2">
    <name type="scientific">Lophium mytilinum</name>
    <dbReference type="NCBI Taxonomy" id="390894"/>
    <lineage>
        <taxon>Eukaryota</taxon>
        <taxon>Fungi</taxon>
        <taxon>Dikarya</taxon>
        <taxon>Ascomycota</taxon>
        <taxon>Pezizomycotina</taxon>
        <taxon>Dothideomycetes</taxon>
        <taxon>Pleosporomycetidae</taxon>
        <taxon>Mytilinidiales</taxon>
        <taxon>Mytilinidiaceae</taxon>
        <taxon>Lophium</taxon>
    </lineage>
</organism>
<accession>A0A6A6QR65</accession>